<feature type="chain" id="PRO_5020723994" description="DUF2946 domain-containing protein" evidence="1">
    <location>
        <begin position="24"/>
        <end position="125"/>
    </location>
</feature>
<accession>A0A4R3YCW1</accession>
<comment type="caution">
    <text evidence="2">The sequence shown here is derived from an EMBL/GenBank/DDBJ whole genome shotgun (WGS) entry which is preliminary data.</text>
</comment>
<evidence type="ECO:0000256" key="1">
    <source>
        <dbReference type="SAM" id="SignalP"/>
    </source>
</evidence>
<keyword evidence="3" id="KW-1185">Reference proteome</keyword>
<dbReference type="AlphaFoldDB" id="A0A4R3YCW1"/>
<organism evidence="2 3">
    <name type="scientific">Sulfurirhabdus autotrophica</name>
    <dbReference type="NCBI Taxonomy" id="1706046"/>
    <lineage>
        <taxon>Bacteria</taxon>
        <taxon>Pseudomonadati</taxon>
        <taxon>Pseudomonadota</taxon>
        <taxon>Betaproteobacteria</taxon>
        <taxon>Nitrosomonadales</taxon>
        <taxon>Sulfuricellaceae</taxon>
        <taxon>Sulfurirhabdus</taxon>
    </lineage>
</organism>
<feature type="signal peptide" evidence="1">
    <location>
        <begin position="1"/>
        <end position="23"/>
    </location>
</feature>
<evidence type="ECO:0000313" key="3">
    <source>
        <dbReference type="Proteomes" id="UP000295367"/>
    </source>
</evidence>
<evidence type="ECO:0000313" key="2">
    <source>
        <dbReference type="EMBL" id="TCV90305.1"/>
    </source>
</evidence>
<reference evidence="2 3" key="1">
    <citation type="submission" date="2019-03" db="EMBL/GenBank/DDBJ databases">
        <title>Genomic Encyclopedia of Type Strains, Phase IV (KMG-IV): sequencing the most valuable type-strain genomes for metagenomic binning, comparative biology and taxonomic classification.</title>
        <authorList>
            <person name="Goeker M."/>
        </authorList>
    </citation>
    <scope>NUCLEOTIDE SEQUENCE [LARGE SCALE GENOMIC DNA]</scope>
    <source>
        <strain evidence="2 3">DSM 100309</strain>
    </source>
</reference>
<dbReference type="RefSeq" id="WP_124947739.1">
    <property type="nucleotide sequence ID" value="NZ_BHVT01000073.1"/>
</dbReference>
<evidence type="ECO:0008006" key="4">
    <source>
        <dbReference type="Google" id="ProtNLM"/>
    </source>
</evidence>
<keyword evidence="1" id="KW-0732">Signal</keyword>
<proteinExistence type="predicted"/>
<protein>
    <recommendedName>
        <fullName evidence="4">DUF2946 domain-containing protein</fullName>
    </recommendedName>
</protein>
<name>A0A4R3YCW1_9PROT</name>
<sequence length="125" mass="13916">MTKTFKAFLLVTLLLTLPLRSFASVMLVHGQGHNHDANAVMYQMDDASTMKHHHDHGKRHDSNHDKKADTCSTCGACCTGALSNIFNNHVFANHFTASQPVAFLNHPYPSFFPDGPERPPQTSFH</sequence>
<gene>
    <name evidence="2" type="ORF">EDC63_101275</name>
</gene>
<dbReference type="EMBL" id="SMCO01000001">
    <property type="protein sequence ID" value="TCV90305.1"/>
    <property type="molecule type" value="Genomic_DNA"/>
</dbReference>
<dbReference type="Proteomes" id="UP000295367">
    <property type="component" value="Unassembled WGS sequence"/>
</dbReference>